<proteinExistence type="predicted"/>
<dbReference type="PANTHER" id="PTHR35175:SF1">
    <property type="entry name" value="OXIDOREDUCTASE"/>
    <property type="match status" value="1"/>
</dbReference>
<dbReference type="Pfam" id="PF06945">
    <property type="entry name" value="DUF1289"/>
    <property type="match status" value="1"/>
</dbReference>
<dbReference type="PANTHER" id="PTHR35175">
    <property type="entry name" value="DUF1289 DOMAIN-CONTAINING PROTEIN"/>
    <property type="match status" value="1"/>
</dbReference>
<accession>A0ABS8D8I4</accession>
<organism evidence="1 2">
    <name type="scientific">Leeia speluncae</name>
    <dbReference type="NCBI Taxonomy" id="2884804"/>
    <lineage>
        <taxon>Bacteria</taxon>
        <taxon>Pseudomonadati</taxon>
        <taxon>Pseudomonadota</taxon>
        <taxon>Betaproteobacteria</taxon>
        <taxon>Neisseriales</taxon>
        <taxon>Leeiaceae</taxon>
        <taxon>Leeia</taxon>
    </lineage>
</organism>
<gene>
    <name evidence="1" type="ORF">LIN78_13160</name>
</gene>
<dbReference type="Proteomes" id="UP001165395">
    <property type="component" value="Unassembled WGS sequence"/>
</dbReference>
<sequence>MSDRPDSPCVALCSTALGDEVCQGCGRTFVEVANWVLMTDDEKELVWQRLTLAWQSIGQTPPWVSDK</sequence>
<name>A0ABS8D8I4_9NEIS</name>
<evidence type="ECO:0000313" key="1">
    <source>
        <dbReference type="EMBL" id="MCB6184491.1"/>
    </source>
</evidence>
<keyword evidence="2" id="KW-1185">Reference proteome</keyword>
<dbReference type="EMBL" id="JAJBZT010000007">
    <property type="protein sequence ID" value="MCB6184491.1"/>
    <property type="molecule type" value="Genomic_DNA"/>
</dbReference>
<reference evidence="1" key="1">
    <citation type="submission" date="2021-10" db="EMBL/GenBank/DDBJ databases">
        <title>The complete genome sequence of Leeia sp. TBRC 13508.</title>
        <authorList>
            <person name="Charoenyingcharoen P."/>
            <person name="Yukphan P."/>
        </authorList>
    </citation>
    <scope>NUCLEOTIDE SEQUENCE</scope>
    <source>
        <strain evidence="1">TBRC 13508</strain>
    </source>
</reference>
<dbReference type="RefSeq" id="WP_227181301.1">
    <property type="nucleotide sequence ID" value="NZ_JAJBZT010000007.1"/>
</dbReference>
<evidence type="ECO:0000313" key="2">
    <source>
        <dbReference type="Proteomes" id="UP001165395"/>
    </source>
</evidence>
<protein>
    <submittedName>
        <fullName evidence="1">DUF1289 domain-containing protein</fullName>
    </submittedName>
</protein>
<dbReference type="InterPro" id="IPR010710">
    <property type="entry name" value="DUF1289"/>
</dbReference>
<comment type="caution">
    <text evidence="1">The sequence shown here is derived from an EMBL/GenBank/DDBJ whole genome shotgun (WGS) entry which is preliminary data.</text>
</comment>